<proteinExistence type="predicted"/>
<feature type="region of interest" description="Disordered" evidence="1">
    <location>
        <begin position="127"/>
        <end position="242"/>
    </location>
</feature>
<name>E9B688_LEIMU</name>
<keyword evidence="3" id="KW-1185">Reference proteome</keyword>
<protein>
    <submittedName>
        <fullName evidence="2">Uncharacterized protein</fullName>
    </submittedName>
</protein>
<dbReference type="GeneID" id="13450923"/>
<dbReference type="OrthoDB" id="272613at2759"/>
<reference evidence="2 3" key="1">
    <citation type="journal article" date="2011" name="Genome Res.">
        <title>Chromosome and gene copy number variation allow major structural change between species and strains of Leishmania.</title>
        <authorList>
            <person name="Rogers M.B."/>
            <person name="Hilley J.D."/>
            <person name="Dickens N.J."/>
            <person name="Wilkes J."/>
            <person name="Bates P.A."/>
            <person name="Depledge D.P."/>
            <person name="Harris D."/>
            <person name="Her Y."/>
            <person name="Herzyk P."/>
            <person name="Imamura H."/>
            <person name="Otto T.D."/>
            <person name="Sanders M."/>
            <person name="Seeger K."/>
            <person name="Dujardin J.C."/>
            <person name="Berriman M."/>
            <person name="Smith D.F."/>
            <person name="Hertz-Fowler C."/>
            <person name="Mottram J.C."/>
        </authorList>
    </citation>
    <scope>NUCLEOTIDE SEQUENCE [LARGE SCALE GENOMIC DNA]</scope>
    <source>
        <strain evidence="2 3">MHOM/GT/2001/U1103</strain>
    </source>
</reference>
<dbReference type="RefSeq" id="XP_003879205.1">
    <property type="nucleotide sequence ID" value="XM_003879156.1"/>
</dbReference>
<feature type="region of interest" description="Disordered" evidence="1">
    <location>
        <begin position="393"/>
        <end position="427"/>
    </location>
</feature>
<feature type="compositionally biased region" description="Low complexity" evidence="1">
    <location>
        <begin position="696"/>
        <end position="708"/>
    </location>
</feature>
<dbReference type="Proteomes" id="UP000007259">
    <property type="component" value="Chromosome 34"/>
</dbReference>
<sequence length="722" mass="80232">MASAGTYIAAWFRHHLSSVVTFQKQFADDVSETVKEQKAQFDRYTREAKERAVQLHLDKLEEKYLCCICGRGGEVREDDEFVYDTYSMIDLPPRAVLEAAVREELADAQLSDGPIKQHQRMLAFRQRRLQQSSTTPVATYESDGSINGSSDVSVAPSDGRSERMRKKHRRRRDSPSQRKCAKSSSQRRVVPRSRCQREELEAQHPDHDDRDKRTAVDASERSIRKSLSLDEPPSRSTSARGDALELHTEDLAVMDPDMVGPLEVRHTLYKIRHAVLHREARVRRKAVVVHKDKGLMMIEESEIEMFSHFFQRPVHGYLCMACYTSAQRRFDTLTQQIRAILFKAEHPVLRRLPAKELEGLIAGNQVPVTLIQSVLAVQRRWAELTEEQRMKVSRAEAGAGPPQGPTAAFHAEERTSWTSQEKDPTGRMATLPEKSILTLREEARCGACQRRAACFFEPKSVVFLCQFCTARDRFYREHAVCINDEEMPLVLAHLLQDLALYYQGVHQQAELCQAPLSAILEAQTDLFPLADIMREKEGLFACQAPAAAKAVLQGRREVAEVVPELSAETPMHGTDVPVARPCTSAASTRRVCGSMVPLQEQRQRVGRTMISLFDGVKLEGSGVNLFKNAASAPFAAGVSDLLQPAPPPQLSPSQTNGSAAGHAGERAAANLLVNSGTAALTSPPATVWGHEGRLQSSAPGSSSATTTAHFPEAPNTQRESLF</sequence>
<feature type="compositionally biased region" description="Basic and acidic residues" evidence="1">
    <location>
        <begin position="410"/>
        <end position="425"/>
    </location>
</feature>
<feature type="compositionally biased region" description="Polar residues" evidence="1">
    <location>
        <begin position="129"/>
        <end position="152"/>
    </location>
</feature>
<feature type="region of interest" description="Disordered" evidence="1">
    <location>
        <begin position="643"/>
        <end position="663"/>
    </location>
</feature>
<feature type="compositionally biased region" description="Basic and acidic residues" evidence="1">
    <location>
        <begin position="195"/>
        <end position="223"/>
    </location>
</feature>
<dbReference type="VEuPathDB" id="TriTrypDB:LmxM.34.2100"/>
<evidence type="ECO:0000313" key="2">
    <source>
        <dbReference type="EMBL" id="CBZ30760.1"/>
    </source>
</evidence>
<dbReference type="KEGG" id="lmi:LMXM_34_2100"/>
<dbReference type="OMA" id="IEMFSHF"/>
<dbReference type="EMBL" id="FR799587">
    <property type="protein sequence ID" value="CBZ30760.1"/>
    <property type="molecule type" value="Genomic_DNA"/>
</dbReference>
<feature type="compositionally biased region" description="Basic residues" evidence="1">
    <location>
        <begin position="163"/>
        <end position="172"/>
    </location>
</feature>
<gene>
    <name evidence="2" type="ORF">LMXM_34_2100</name>
</gene>
<dbReference type="AlphaFoldDB" id="E9B688"/>
<feature type="region of interest" description="Disordered" evidence="1">
    <location>
        <begin position="682"/>
        <end position="722"/>
    </location>
</feature>
<accession>E9B688</accession>
<evidence type="ECO:0000256" key="1">
    <source>
        <dbReference type="SAM" id="MobiDB-lite"/>
    </source>
</evidence>
<evidence type="ECO:0000313" key="3">
    <source>
        <dbReference type="Proteomes" id="UP000007259"/>
    </source>
</evidence>
<dbReference type="PhylomeDB" id="E9B688"/>
<feature type="compositionally biased region" description="Low complexity" evidence="1">
    <location>
        <begin position="651"/>
        <end position="663"/>
    </location>
</feature>
<organism evidence="2 3">
    <name type="scientific">Leishmania mexicana (strain MHOM/GT/2001/U1103)</name>
    <dbReference type="NCBI Taxonomy" id="929439"/>
    <lineage>
        <taxon>Eukaryota</taxon>
        <taxon>Discoba</taxon>
        <taxon>Euglenozoa</taxon>
        <taxon>Kinetoplastea</taxon>
        <taxon>Metakinetoplastina</taxon>
        <taxon>Trypanosomatida</taxon>
        <taxon>Trypanosomatidae</taxon>
        <taxon>Leishmaniinae</taxon>
        <taxon>Leishmania</taxon>
    </lineage>
</organism>
<feature type="compositionally biased region" description="Low complexity" evidence="1">
    <location>
        <begin position="395"/>
        <end position="408"/>
    </location>
</feature>